<dbReference type="GO" id="GO:0016787">
    <property type="term" value="F:hydrolase activity"/>
    <property type="evidence" value="ECO:0007669"/>
    <property type="project" value="UniProtKB-KW"/>
</dbReference>
<dbReference type="EMBL" id="ANFO01000251">
    <property type="protein sequence ID" value="KGQ11014.1"/>
    <property type="molecule type" value="Genomic_DNA"/>
</dbReference>
<keyword evidence="1" id="KW-0175">Coiled coil</keyword>
<protein>
    <submittedName>
        <fullName evidence="4">Murein hydrolase activator EnvC</fullName>
    </submittedName>
</protein>
<proteinExistence type="predicted"/>
<comment type="caution">
    <text evidence="4">The sequence shown here is derived from an EMBL/GenBank/DDBJ whole genome shotgun (WGS) entry which is preliminary data.</text>
</comment>
<gene>
    <name evidence="4" type="ORF">BBAD15_g3598</name>
</gene>
<dbReference type="CDD" id="cd10936">
    <property type="entry name" value="CE4_DAC2"/>
    <property type="match status" value="1"/>
</dbReference>
<dbReference type="InterPro" id="IPR011055">
    <property type="entry name" value="Dup_hybrid_motif"/>
</dbReference>
<name>A0A0A2WD19_BEABA</name>
<dbReference type="CDD" id="cd12797">
    <property type="entry name" value="M23_peptidase"/>
    <property type="match status" value="1"/>
</dbReference>
<dbReference type="PANTHER" id="PTHR30105:SF2">
    <property type="entry name" value="DIVERGENT POLYSACCHARIDE DEACETYLASE SUPERFAMILY"/>
    <property type="match status" value="1"/>
</dbReference>
<dbReference type="Proteomes" id="UP000030106">
    <property type="component" value="Unassembled WGS sequence"/>
</dbReference>
<evidence type="ECO:0000256" key="1">
    <source>
        <dbReference type="SAM" id="Coils"/>
    </source>
</evidence>
<dbReference type="GO" id="GO:0005975">
    <property type="term" value="P:carbohydrate metabolic process"/>
    <property type="evidence" value="ECO:0007669"/>
    <property type="project" value="InterPro"/>
</dbReference>
<feature type="region of interest" description="Disordered" evidence="2">
    <location>
        <begin position="202"/>
        <end position="293"/>
    </location>
</feature>
<evidence type="ECO:0000259" key="3">
    <source>
        <dbReference type="Pfam" id="PF01551"/>
    </source>
</evidence>
<dbReference type="PANTHER" id="PTHR30105">
    <property type="entry name" value="UNCHARACTERIZED YIBQ-RELATED"/>
    <property type="match status" value="1"/>
</dbReference>
<feature type="compositionally biased region" description="Polar residues" evidence="2">
    <location>
        <begin position="616"/>
        <end position="630"/>
    </location>
</feature>
<evidence type="ECO:0000313" key="5">
    <source>
        <dbReference type="Proteomes" id="UP000030106"/>
    </source>
</evidence>
<dbReference type="Gene3D" id="6.10.250.3150">
    <property type="match status" value="1"/>
</dbReference>
<dbReference type="InterPro" id="IPR006837">
    <property type="entry name" value="Divergent_DAC"/>
</dbReference>
<evidence type="ECO:0000313" key="4">
    <source>
        <dbReference type="EMBL" id="KGQ11014.1"/>
    </source>
</evidence>
<sequence>MRGKAIFSKTWAVKPVIYASVFSAGVLLLPFSSHADDKQQLQSIQQDIAAKERAVRQQQQQRSVLLAQLKAQEEAISAASRKLRETQNTLADLNNQIATLNNSLAKLQKQQATQERNLAAQLDAAFRQGQHTGIQLILSGEESQRGQRLQAYFGYLNAARQQTIEELKQTKAEAAQQKVELESKQSEQQTLLYDQQAQQAKLESARNERKKTLAGLESSIQQDQQKLSEMRQNQARLQNQIARAEAAAKARAEREAREAEQVRNKQQEASNKGTTYKPTESERSLMSRTGGLGAPRGQAYWPVRGSLLHRYGEQLQGELRWKGIVIAASEGTEVKAIADGRVILADWLQGYGLVVVIEHGKGDMSLYGYNQSALVSVGTQFRTVFFATASGLMLATSAWAGKLSIVIDDFGYRPQQENQVLALPTNVSVAVLPNAPHAREMATKAHNAGHEVLIHLPMAPLSKQPLEKDTLRPDMSSSEIERIIRDAVNKVPYAVGMNNHMGSAMTSSLFGMQKVMQSLEQYNLYFLDSMTIGNSQATRAAAGTRVKVIKRKVFLDDTQNEADIRFQFNRAIQLARKTGSAIAIGHPHPSTVRVLQQMVYNLPPDITLVRPSSLLNEPQVDNSTPNNTQPGKLPPPRNPFRGVKLCKPKQPIEPVYAIVYFKVISESIAESALVKYLQHQWQGWGKQA</sequence>
<dbReference type="SUPFAM" id="SSF88713">
    <property type="entry name" value="Glycoside hydrolase/deacetylase"/>
    <property type="match status" value="1"/>
</dbReference>
<dbReference type="Gene3D" id="3.20.20.370">
    <property type="entry name" value="Glycoside hydrolase/deacetylase"/>
    <property type="match status" value="1"/>
</dbReference>
<dbReference type="NCBIfam" id="NF008644">
    <property type="entry name" value="PRK11637.1"/>
    <property type="match status" value="1"/>
</dbReference>
<reference evidence="4 5" key="1">
    <citation type="submission" date="2012-10" db="EMBL/GenBank/DDBJ databases">
        <title>Genome sequencing and analysis of entomopathogenic fungi Beauveria bassiana D1-5.</title>
        <authorList>
            <person name="Li Q."/>
            <person name="Wang L."/>
            <person name="Zhang Z."/>
            <person name="Wang Q."/>
            <person name="Ren J."/>
            <person name="Wang M."/>
            <person name="Xu W."/>
            <person name="Wang J."/>
            <person name="Lu Y."/>
            <person name="Du Q."/>
            <person name="Sun Z."/>
        </authorList>
    </citation>
    <scope>NUCLEOTIDE SEQUENCE [LARGE SCALE GENOMIC DNA]</scope>
    <source>
        <strain evidence="4 5">D1-5</strain>
    </source>
</reference>
<accession>A0A0A2WD19</accession>
<evidence type="ECO:0000256" key="2">
    <source>
        <dbReference type="SAM" id="MobiDB-lite"/>
    </source>
</evidence>
<keyword evidence="4" id="KW-0378">Hydrolase</keyword>
<feature type="coiled-coil region" evidence="1">
    <location>
        <begin position="41"/>
        <end position="124"/>
    </location>
</feature>
<dbReference type="HOGENOM" id="CLU_400059_0_0_1"/>
<dbReference type="InterPro" id="IPR011330">
    <property type="entry name" value="Glyco_hydro/deAcase_b/a-brl"/>
</dbReference>
<dbReference type="FunFam" id="2.70.70.10:FF:000003">
    <property type="entry name" value="Murein hydrolase activator EnvC"/>
    <property type="match status" value="1"/>
</dbReference>
<dbReference type="Pfam" id="PF04748">
    <property type="entry name" value="Polysacc_deac_2"/>
    <property type="match status" value="1"/>
</dbReference>
<organism evidence="4 5">
    <name type="scientific">Beauveria bassiana D1-5</name>
    <dbReference type="NCBI Taxonomy" id="1245745"/>
    <lineage>
        <taxon>Eukaryota</taxon>
        <taxon>Fungi</taxon>
        <taxon>Dikarya</taxon>
        <taxon>Ascomycota</taxon>
        <taxon>Pezizomycotina</taxon>
        <taxon>Sordariomycetes</taxon>
        <taxon>Hypocreomycetidae</taxon>
        <taxon>Hypocreales</taxon>
        <taxon>Cordycipitaceae</taxon>
        <taxon>Beauveria</taxon>
    </lineage>
</organism>
<dbReference type="AlphaFoldDB" id="A0A0A2WD19"/>
<dbReference type="Pfam" id="PF01551">
    <property type="entry name" value="Peptidase_M23"/>
    <property type="match status" value="1"/>
</dbReference>
<dbReference type="InterPro" id="IPR016047">
    <property type="entry name" value="M23ase_b-sheet_dom"/>
</dbReference>
<feature type="domain" description="M23ase beta-sheet core" evidence="3">
    <location>
        <begin position="321"/>
        <end position="380"/>
    </location>
</feature>
<dbReference type="SUPFAM" id="SSF51261">
    <property type="entry name" value="Duplicated hybrid motif"/>
    <property type="match status" value="1"/>
</dbReference>
<feature type="region of interest" description="Disordered" evidence="2">
    <location>
        <begin position="616"/>
        <end position="639"/>
    </location>
</feature>
<dbReference type="Gene3D" id="2.70.70.10">
    <property type="entry name" value="Glucose Permease (Domain IIA)"/>
    <property type="match status" value="1"/>
</dbReference>
<feature type="coiled-coil region" evidence="1">
    <location>
        <begin position="157"/>
        <end position="187"/>
    </location>
</feature>
<feature type="compositionally biased region" description="Basic and acidic residues" evidence="2">
    <location>
        <begin position="246"/>
        <end position="266"/>
    </location>
</feature>
<feature type="compositionally biased region" description="Polar residues" evidence="2">
    <location>
        <begin position="218"/>
        <end position="241"/>
    </location>
</feature>
<feature type="compositionally biased region" description="Polar residues" evidence="2">
    <location>
        <begin position="267"/>
        <end position="278"/>
    </location>
</feature>